<feature type="active site" evidence="2">
    <location>
        <position position="175"/>
    </location>
</feature>
<name>A0A2T0BCU5_9CLOT</name>
<dbReference type="EC" id="3.4.23.-" evidence="1"/>
<dbReference type="GO" id="GO:0004190">
    <property type="term" value="F:aspartic-type endopeptidase activity"/>
    <property type="evidence" value="ECO:0007669"/>
    <property type="project" value="UniProtKB-KW"/>
</dbReference>
<evidence type="ECO:0000313" key="4">
    <source>
        <dbReference type="EMBL" id="PRR81653.1"/>
    </source>
</evidence>
<keyword evidence="3" id="KW-1133">Transmembrane helix</keyword>
<dbReference type="OrthoDB" id="2690199at2"/>
<dbReference type="GO" id="GO:0006508">
    <property type="term" value="P:proteolysis"/>
    <property type="evidence" value="ECO:0007669"/>
    <property type="project" value="UniProtKB-KW"/>
</dbReference>
<dbReference type="GO" id="GO:0030435">
    <property type="term" value="P:sporulation resulting in formation of a cellular spore"/>
    <property type="evidence" value="ECO:0007669"/>
    <property type="project" value="UniProtKB-KW"/>
</dbReference>
<reference evidence="4 5" key="1">
    <citation type="submission" date="2018-03" db="EMBL/GenBank/DDBJ databases">
        <title>Genome sequence of Clostridium vincentii DSM 10228.</title>
        <authorList>
            <person name="Poehlein A."/>
            <person name="Daniel R."/>
        </authorList>
    </citation>
    <scope>NUCLEOTIDE SEQUENCE [LARGE SCALE GENOMIC DNA]</scope>
    <source>
        <strain evidence="4 5">DSM 10228</strain>
    </source>
</reference>
<feature type="transmembrane region" description="Helical" evidence="3">
    <location>
        <begin position="60"/>
        <end position="77"/>
    </location>
</feature>
<feature type="transmembrane region" description="Helical" evidence="3">
    <location>
        <begin position="120"/>
        <end position="139"/>
    </location>
</feature>
<dbReference type="RefSeq" id="WP_106060318.1">
    <property type="nucleotide sequence ID" value="NZ_PVXQ01000026.1"/>
</dbReference>
<keyword evidence="3" id="KW-0812">Transmembrane</keyword>
<proteinExistence type="inferred from homology"/>
<accession>A0A2T0BCU5</accession>
<comment type="subcellular location">
    <subcellularLocation>
        <location evidence="1">Cell membrane</location>
    </subcellularLocation>
</comment>
<dbReference type="GO" id="GO:0005886">
    <property type="term" value="C:plasma membrane"/>
    <property type="evidence" value="ECO:0007669"/>
    <property type="project" value="UniProtKB-SubCell"/>
</dbReference>
<dbReference type="Pfam" id="PF03419">
    <property type="entry name" value="Peptidase_U4"/>
    <property type="match status" value="1"/>
</dbReference>
<dbReference type="Proteomes" id="UP000239471">
    <property type="component" value="Unassembled WGS sequence"/>
</dbReference>
<evidence type="ECO:0000256" key="3">
    <source>
        <dbReference type="SAM" id="Phobius"/>
    </source>
</evidence>
<keyword evidence="1 3" id="KW-0472">Membrane</keyword>
<gene>
    <name evidence="4" type="ORF">CLVI_23780</name>
</gene>
<comment type="similarity">
    <text evidence="1">Belongs to the peptidase U4 family.</text>
</comment>
<dbReference type="NCBIfam" id="TIGR02854">
    <property type="entry name" value="spore_II_GA"/>
    <property type="match status" value="1"/>
</dbReference>
<feature type="transmembrane region" description="Helical" evidence="3">
    <location>
        <begin position="12"/>
        <end position="29"/>
    </location>
</feature>
<keyword evidence="1" id="KW-0064">Aspartyl protease</keyword>
<sequence length="267" mass="30719">MEIYLDIILLENFIVDMFLLSVTFSILRCNVENKKVIVASLLGALYTIVMIFPAFNILSAFPFALLVAYLMMLIILGRHRYIFALKATGVFLLSSITLSGICFVFSSMENKYSFTKGFTISNYSLKYFVISIMILYILYNRAISYFRERAIIGNYTYDIEITIKNVKYIIKGFLDTGNELREPVTNLPCIIVEKNLFSNYEVEDDKAYYINYSSIGYKGKLKGFKVDKVRIKSEGQEFREVNALICHCDDILSRDKDFNALLSRGVI</sequence>
<keyword evidence="1" id="KW-0749">Sporulation</keyword>
<dbReference type="PIRSF" id="PIRSF018571">
    <property type="entry name" value="SpoIIGA"/>
    <property type="match status" value="1"/>
</dbReference>
<comment type="caution">
    <text evidence="4">The sequence shown here is derived from an EMBL/GenBank/DDBJ whole genome shotgun (WGS) entry which is preliminary data.</text>
</comment>
<evidence type="ECO:0000313" key="5">
    <source>
        <dbReference type="Proteomes" id="UP000239471"/>
    </source>
</evidence>
<evidence type="ECO:0000256" key="2">
    <source>
        <dbReference type="PIRSR" id="PIRSR018571-1"/>
    </source>
</evidence>
<keyword evidence="1" id="KW-0378">Hydrolase</keyword>
<feature type="transmembrane region" description="Helical" evidence="3">
    <location>
        <begin position="36"/>
        <end position="54"/>
    </location>
</feature>
<feature type="transmembrane region" description="Helical" evidence="3">
    <location>
        <begin position="89"/>
        <end position="108"/>
    </location>
</feature>
<dbReference type="AlphaFoldDB" id="A0A2T0BCU5"/>
<dbReference type="InterPro" id="IPR005081">
    <property type="entry name" value="SpoIIGA"/>
</dbReference>
<dbReference type="EMBL" id="PVXQ01000026">
    <property type="protein sequence ID" value="PRR81653.1"/>
    <property type="molecule type" value="Genomic_DNA"/>
</dbReference>
<organism evidence="4 5">
    <name type="scientific">Clostridium vincentii</name>
    <dbReference type="NCBI Taxonomy" id="52704"/>
    <lineage>
        <taxon>Bacteria</taxon>
        <taxon>Bacillati</taxon>
        <taxon>Bacillota</taxon>
        <taxon>Clostridia</taxon>
        <taxon>Eubacteriales</taxon>
        <taxon>Clostridiaceae</taxon>
        <taxon>Clostridium</taxon>
    </lineage>
</organism>
<dbReference type="GO" id="GO:0030436">
    <property type="term" value="P:asexual sporulation"/>
    <property type="evidence" value="ECO:0007669"/>
    <property type="project" value="InterPro"/>
</dbReference>
<evidence type="ECO:0000256" key="1">
    <source>
        <dbReference type="PIRNR" id="PIRNR018571"/>
    </source>
</evidence>
<protein>
    <recommendedName>
        <fullName evidence="1">Sporulation sigma-E factor-processing peptidase</fullName>
        <ecNumber evidence="1">3.4.23.-</ecNumber>
    </recommendedName>
    <alternativeName>
        <fullName evidence="1">Membrane-associated aspartic protease</fullName>
    </alternativeName>
    <alternativeName>
        <fullName evidence="1">Stage II sporulation protein GA</fullName>
    </alternativeName>
</protein>
<keyword evidence="1" id="KW-1003">Cell membrane</keyword>
<keyword evidence="5" id="KW-1185">Reference proteome</keyword>
<keyword evidence="1" id="KW-0645">Protease</keyword>
<comment type="function">
    <text evidence="1">Probable aspartic protease that is responsible for the proteolytic cleavage of the RNA polymerase sigma E factor (SigE/spoIIGB) to yield the active peptide in the mother cell during sporulation. Responds to a signal from the forespore that is triggered by the extracellular signal protein SpoIIR.</text>
</comment>